<keyword evidence="4" id="KW-0547">Nucleotide-binding</keyword>
<protein>
    <submittedName>
        <fullName evidence="7">ABC transporter</fullName>
    </submittedName>
</protein>
<dbReference type="PANTHER" id="PTHR42788">
    <property type="entry name" value="TAURINE IMPORT ATP-BINDING PROTEIN-RELATED"/>
    <property type="match status" value="1"/>
</dbReference>
<keyword evidence="5" id="KW-0067">ATP-binding</keyword>
<keyword evidence="3" id="KW-1003">Cell membrane</keyword>
<dbReference type="InterPro" id="IPR003439">
    <property type="entry name" value="ABC_transporter-like_ATP-bd"/>
</dbReference>
<evidence type="ECO:0000259" key="6">
    <source>
        <dbReference type="PROSITE" id="PS50893"/>
    </source>
</evidence>
<dbReference type="RefSeq" id="WP_086078244.1">
    <property type="nucleotide sequence ID" value="NZ_CP021111.1"/>
</dbReference>
<dbReference type="GO" id="GO:0016887">
    <property type="term" value="F:ATP hydrolysis activity"/>
    <property type="evidence" value="ECO:0007669"/>
    <property type="project" value="InterPro"/>
</dbReference>
<dbReference type="GO" id="GO:0005524">
    <property type="term" value="F:ATP binding"/>
    <property type="evidence" value="ECO:0007669"/>
    <property type="project" value="UniProtKB-KW"/>
</dbReference>
<dbReference type="CDD" id="cd03293">
    <property type="entry name" value="ABC_NrtD_SsuB_transporters"/>
    <property type="match status" value="1"/>
</dbReference>
<dbReference type="OrthoDB" id="9783039at2"/>
<evidence type="ECO:0000256" key="2">
    <source>
        <dbReference type="ARBA" id="ARBA00022448"/>
    </source>
</evidence>
<comment type="similarity">
    <text evidence="1">Belongs to the ABC transporter superfamily.</text>
</comment>
<gene>
    <name evidence="7" type="ORF">CAL15_08815</name>
</gene>
<evidence type="ECO:0000256" key="4">
    <source>
        <dbReference type="ARBA" id="ARBA00022741"/>
    </source>
</evidence>
<evidence type="ECO:0000313" key="7">
    <source>
        <dbReference type="EMBL" id="ARP94478.1"/>
    </source>
</evidence>
<feature type="domain" description="ABC transporter" evidence="6">
    <location>
        <begin position="24"/>
        <end position="252"/>
    </location>
</feature>
<dbReference type="InterPro" id="IPR050166">
    <property type="entry name" value="ABC_transporter_ATP-bind"/>
</dbReference>
<keyword evidence="2" id="KW-0813">Transport</keyword>
<dbReference type="PROSITE" id="PS00211">
    <property type="entry name" value="ABC_TRANSPORTER_1"/>
    <property type="match status" value="1"/>
</dbReference>
<name>A0A1W6ZAR6_9BORD</name>
<dbReference type="SUPFAM" id="SSF52540">
    <property type="entry name" value="P-loop containing nucleoside triphosphate hydrolases"/>
    <property type="match status" value="1"/>
</dbReference>
<sequence length="267" mass="29437">MTQAAVQAGDAAPAAREAAMLDTQRLSLVYRTRRGAIEALRDVDLRIGAGEFVTLLGPSGCGKSTLLKIAAGLLAPTSGVMEITGEPVRGPRPDIGIAFQKPTLLPWKTVLANVIVPAETLGQDLGRARERARALLDLMGLSAFADNYPNELSGGMQQRVGLARMLLRDPRLLLMDEPFSALDALTREHLSLELQRVWMRDQKSVMFITHSIPEAVFLSDRVLVMSPRPGRIVEDFRIDLPRPRTLDTMATPEFTEACRHLRQHFAH</sequence>
<keyword evidence="8" id="KW-1185">Reference proteome</keyword>
<organism evidence="7 8">
    <name type="scientific">Bordetella genomosp. 13</name>
    <dbReference type="NCBI Taxonomy" id="463040"/>
    <lineage>
        <taxon>Bacteria</taxon>
        <taxon>Pseudomonadati</taxon>
        <taxon>Pseudomonadota</taxon>
        <taxon>Betaproteobacteria</taxon>
        <taxon>Burkholderiales</taxon>
        <taxon>Alcaligenaceae</taxon>
        <taxon>Bordetella</taxon>
    </lineage>
</organism>
<accession>A0A1W6ZAR6</accession>
<dbReference type="EMBL" id="CP021111">
    <property type="protein sequence ID" value="ARP94478.1"/>
    <property type="molecule type" value="Genomic_DNA"/>
</dbReference>
<dbReference type="AlphaFoldDB" id="A0A1W6ZAR6"/>
<dbReference type="STRING" id="463040.CAL15_08815"/>
<dbReference type="InterPro" id="IPR027417">
    <property type="entry name" value="P-loop_NTPase"/>
</dbReference>
<dbReference type="InterPro" id="IPR003593">
    <property type="entry name" value="AAA+_ATPase"/>
</dbReference>
<dbReference type="InterPro" id="IPR017871">
    <property type="entry name" value="ABC_transporter-like_CS"/>
</dbReference>
<evidence type="ECO:0000256" key="5">
    <source>
        <dbReference type="ARBA" id="ARBA00022840"/>
    </source>
</evidence>
<dbReference type="Gene3D" id="3.40.50.300">
    <property type="entry name" value="P-loop containing nucleotide triphosphate hydrolases"/>
    <property type="match status" value="1"/>
</dbReference>
<evidence type="ECO:0000256" key="3">
    <source>
        <dbReference type="ARBA" id="ARBA00022475"/>
    </source>
</evidence>
<dbReference type="PANTHER" id="PTHR42788:SF13">
    <property type="entry name" value="ALIPHATIC SULFONATES IMPORT ATP-BINDING PROTEIN SSUB"/>
    <property type="match status" value="1"/>
</dbReference>
<evidence type="ECO:0000313" key="8">
    <source>
        <dbReference type="Proteomes" id="UP000194161"/>
    </source>
</evidence>
<evidence type="ECO:0000256" key="1">
    <source>
        <dbReference type="ARBA" id="ARBA00005417"/>
    </source>
</evidence>
<dbReference type="SMART" id="SM00382">
    <property type="entry name" value="AAA"/>
    <property type="match status" value="1"/>
</dbReference>
<proteinExistence type="inferred from homology"/>
<keyword evidence="3" id="KW-0472">Membrane</keyword>
<dbReference type="KEGG" id="bgm:CAL15_08815"/>
<dbReference type="PROSITE" id="PS50893">
    <property type="entry name" value="ABC_TRANSPORTER_2"/>
    <property type="match status" value="1"/>
</dbReference>
<dbReference type="Pfam" id="PF00005">
    <property type="entry name" value="ABC_tran"/>
    <property type="match status" value="1"/>
</dbReference>
<reference evidence="7 8" key="1">
    <citation type="submission" date="2017-05" db="EMBL/GenBank/DDBJ databases">
        <title>Complete and WGS of Bordetella genogroups.</title>
        <authorList>
            <person name="Spilker T."/>
            <person name="LiPuma J."/>
        </authorList>
    </citation>
    <scope>NUCLEOTIDE SEQUENCE [LARGE SCALE GENOMIC DNA]</scope>
    <source>
        <strain evidence="7 8">AU7206</strain>
    </source>
</reference>
<dbReference type="Proteomes" id="UP000194161">
    <property type="component" value="Chromosome"/>
</dbReference>